<accession>A0ACC5Z2N5</accession>
<sequence>MSRVLAVPCPVRLGCVKTGGAAAQLHRFARERNLHKAEKLLQRGVDVDCVNHLGQTSLFCASLLGFSAVAELLLQYGADPNHRCDEGSTPVHAAVFSCNTWLLSELLEAGGDLRLHDDQGRTPRDWAEIGAQEHSAKMVSFINSCMSVMRNLSESQPPRERRVTPTSSRTLLRSPSLLDFLRPVSDVVFNKKPTAKSSVSDTVQCFGFGKLCVEKPGMSAGVLASVPLISDSELFQAEDEALHSFPCGSFTKMTKAKELECFNTCALKRTVLKTDVVPVLSYSWRGSRVTVKELQIDDSHRHAEQHGFPDQLVAELGFCCRLFHPHLLQLMAVSFSNDLQQNRLVYERVHVGSLYTLLYRKRAEFPVLQVYEVLSLILQVCEALFYLHSRSLVLRSLSSHSVLIVHAGVAKVTGLGFMVPSDCSPSSALPVPVMLYNWVAPEVIRRKSCTGKADLYSICALIQELYTDAVPWGSVNPGWIKQAVDAGQALAADPAVPQPYYDLLLNGLKPRAQERTCSLQDLRYTLRSDLRELSERERRSEVRPLLARSSPYRWSTESRENRGTEQPDEQQVVEQDVLDQLRELDSFLEKETEQTSSVRNLQNSRTESRTSADELLQDISFRDILPLDEWRLSPRPPSVEEEDTEEEEEEEMKERYVATQSSISNHISSIVLNLKVSQVLLQQVESSLELSESRMMGNACSGVPQFDEPDGLDGRREKQVVVLKAVGPPSKYVPSAELQEMEEEVTEFCSAGEESFECSEADKNVSERDRRTRGGQEQAGRFTEECDRLRPSSVTCASQNHRAERNWTSEVSAAVARMARGFLSSAAGALVGSSDSEEVQEQQRHPVDAREDTELERLFRSFAGVHSESEESADFHSINHTFTLPNAVSEVKGQHREEDDSDSDSDYAQSPVEPSSIFYTPKHNPENTSTKEELSQTSNSEDDPDVTMEVCRPNMTVETTFRECRSSPEEPEPTEAESVPPSVHTTRSSHVADIADLSSITCSPAQLQEWAGPSPRSTHFPPCNSTPRSPHTHTGRGCSAPRREVCVSPLVPHLQSLMETSPWGSAESPSHTESYNTARLDTDTVNRSVPGVPESPAERSLPQGDSDTPSSGNPEFTTASSGVRHSPSGKTERAECEEECEEEEEKVMKDTTRDSCASDDPPDAAAPVLITARDEGINHTALSRSYTALTPPAGQTPERSRHFLSAAAGADDDDDDDDEDVFAEEEEEREEPSDAQQSDGESYGEEIPEEQETRCPDPAQRVAALERDTETDRCPCDAVRSLEETKRAHSTLDEVLQGLLENPEAQRTVRGAAVITEYVFCSSTPPSHSSQSPVTSCPCAV</sequence>
<organism evidence="1 2">
    <name type="scientific">Pangasius djambal</name>
    <dbReference type="NCBI Taxonomy" id="1691987"/>
    <lineage>
        <taxon>Eukaryota</taxon>
        <taxon>Metazoa</taxon>
        <taxon>Chordata</taxon>
        <taxon>Craniata</taxon>
        <taxon>Vertebrata</taxon>
        <taxon>Euteleostomi</taxon>
        <taxon>Actinopterygii</taxon>
        <taxon>Neopterygii</taxon>
        <taxon>Teleostei</taxon>
        <taxon>Ostariophysi</taxon>
        <taxon>Siluriformes</taxon>
        <taxon>Pangasiidae</taxon>
        <taxon>Pangasius</taxon>
    </lineage>
</organism>
<dbReference type="Proteomes" id="UP000830395">
    <property type="component" value="Chromosome 17"/>
</dbReference>
<reference evidence="1" key="1">
    <citation type="submission" date="2020-02" db="EMBL/GenBank/DDBJ databases">
        <title>Genome sequencing of the panga catfish, Pangasius djambal.</title>
        <authorList>
            <person name="Wen M."/>
            <person name="Zahm M."/>
            <person name="Roques C."/>
            <person name="Cabau C."/>
            <person name="Klopp C."/>
            <person name="Donnadieu C."/>
            <person name="Jouanno E."/>
            <person name="Avarre J.-C."/>
            <person name="Campet M."/>
            <person name="Ha T."/>
            <person name="Dugue R."/>
            <person name="Lampietro C."/>
            <person name="Louis A."/>
            <person name="Herpin A."/>
            <person name="Echchiki A."/>
            <person name="Berthelot C."/>
            <person name="Parey E."/>
            <person name="Roest-Crollius H."/>
            <person name="Braasch I."/>
            <person name="Postlethwait J.H."/>
            <person name="Bobe J."/>
            <person name="Montfort J."/>
            <person name="Bouchez O."/>
            <person name="Begum T."/>
            <person name="Schartl M."/>
            <person name="Gustiano R."/>
            <person name="Guiguen Y."/>
        </authorList>
    </citation>
    <scope>NUCLEOTIDE SEQUENCE</scope>
    <source>
        <strain evidence="1">Pdj_M5554</strain>
    </source>
</reference>
<gene>
    <name evidence="1" type="ORF">PDJAM_G00078780</name>
</gene>
<evidence type="ECO:0000313" key="1">
    <source>
        <dbReference type="EMBL" id="MCJ8742154.1"/>
    </source>
</evidence>
<protein>
    <submittedName>
        <fullName evidence="1">Uncharacterized protein</fullName>
    </submittedName>
</protein>
<evidence type="ECO:0000313" key="2">
    <source>
        <dbReference type="Proteomes" id="UP000830395"/>
    </source>
</evidence>
<name>A0ACC5Z2N5_9TELE</name>
<comment type="caution">
    <text evidence="1">The sequence shown here is derived from an EMBL/GenBank/DDBJ whole genome shotgun (WGS) entry which is preliminary data.</text>
</comment>
<dbReference type="EMBL" id="CM040991">
    <property type="protein sequence ID" value="MCJ8742154.1"/>
    <property type="molecule type" value="Genomic_DNA"/>
</dbReference>
<keyword evidence="2" id="KW-1185">Reference proteome</keyword>
<proteinExistence type="predicted"/>